<dbReference type="KEGG" id="nai:NECAME_03637"/>
<proteinExistence type="predicted"/>
<keyword evidence="2" id="KW-1185">Reference proteome</keyword>
<name>W2T2S7_NECAM</name>
<dbReference type="AlphaFoldDB" id="W2T2S7"/>
<gene>
    <name evidence="1" type="ORF">NECAME_03637</name>
</gene>
<organism evidence="1 2">
    <name type="scientific">Necator americanus</name>
    <name type="common">Human hookworm</name>
    <dbReference type="NCBI Taxonomy" id="51031"/>
    <lineage>
        <taxon>Eukaryota</taxon>
        <taxon>Metazoa</taxon>
        <taxon>Ecdysozoa</taxon>
        <taxon>Nematoda</taxon>
        <taxon>Chromadorea</taxon>
        <taxon>Rhabditida</taxon>
        <taxon>Rhabditina</taxon>
        <taxon>Rhabditomorpha</taxon>
        <taxon>Strongyloidea</taxon>
        <taxon>Ancylostomatidae</taxon>
        <taxon>Bunostominae</taxon>
        <taxon>Necator</taxon>
    </lineage>
</organism>
<dbReference type="Proteomes" id="UP000053676">
    <property type="component" value="Unassembled WGS sequence"/>
</dbReference>
<accession>W2T2S7</accession>
<sequence length="66" mass="7358">MSYLATDSSRLIIIVAANTFDEIFSRSNNWLLGSPIASFRVGWRIKGGISLFQSALNQLNTLVRIL</sequence>
<dbReference type="EMBL" id="KI660267">
    <property type="protein sequence ID" value="ETN75864.1"/>
    <property type="molecule type" value="Genomic_DNA"/>
</dbReference>
<evidence type="ECO:0000313" key="2">
    <source>
        <dbReference type="Proteomes" id="UP000053676"/>
    </source>
</evidence>
<protein>
    <submittedName>
        <fullName evidence="1">Uncharacterized protein</fullName>
    </submittedName>
</protein>
<reference evidence="2" key="1">
    <citation type="journal article" date="2014" name="Nat. Genet.">
        <title>Genome of the human hookworm Necator americanus.</title>
        <authorList>
            <person name="Tang Y.T."/>
            <person name="Gao X."/>
            <person name="Rosa B.A."/>
            <person name="Abubucker S."/>
            <person name="Hallsworth-Pepin K."/>
            <person name="Martin J."/>
            <person name="Tyagi R."/>
            <person name="Heizer E."/>
            <person name="Zhang X."/>
            <person name="Bhonagiri-Palsikar V."/>
            <person name="Minx P."/>
            <person name="Warren W.C."/>
            <person name="Wang Q."/>
            <person name="Zhan B."/>
            <person name="Hotez P.J."/>
            <person name="Sternberg P.W."/>
            <person name="Dougall A."/>
            <person name="Gaze S.T."/>
            <person name="Mulvenna J."/>
            <person name="Sotillo J."/>
            <person name="Ranganathan S."/>
            <person name="Rabelo E.M."/>
            <person name="Wilson R.K."/>
            <person name="Felgner P.L."/>
            <person name="Bethony J."/>
            <person name="Hawdon J.M."/>
            <person name="Gasser R.B."/>
            <person name="Loukas A."/>
            <person name="Mitreva M."/>
        </authorList>
    </citation>
    <scope>NUCLEOTIDE SEQUENCE [LARGE SCALE GENOMIC DNA]</scope>
</reference>
<evidence type="ECO:0000313" key="1">
    <source>
        <dbReference type="EMBL" id="ETN75864.1"/>
    </source>
</evidence>